<name>A0A8J7VSQ1_9GAMM</name>
<dbReference type="GO" id="GO:0016651">
    <property type="term" value="F:oxidoreductase activity, acting on NAD(P)H"/>
    <property type="evidence" value="ECO:0007669"/>
    <property type="project" value="TreeGrafter"/>
</dbReference>
<dbReference type="InterPro" id="IPR013149">
    <property type="entry name" value="ADH-like_C"/>
</dbReference>
<dbReference type="AlphaFoldDB" id="A0A8J7VSQ1"/>
<keyword evidence="6" id="KW-1185">Reference proteome</keyword>
<dbReference type="NCBIfam" id="TIGR02824">
    <property type="entry name" value="quinone_pig3"/>
    <property type="match status" value="1"/>
</dbReference>
<dbReference type="Gene3D" id="3.90.180.10">
    <property type="entry name" value="Medium-chain alcohol dehydrogenases, catalytic domain"/>
    <property type="match status" value="1"/>
</dbReference>
<evidence type="ECO:0000313" key="5">
    <source>
        <dbReference type="EMBL" id="MBS7455615.1"/>
    </source>
</evidence>
<accession>A0A8J7VSQ1</accession>
<evidence type="ECO:0000259" key="3">
    <source>
        <dbReference type="SMART" id="SM00829"/>
    </source>
</evidence>
<dbReference type="PANTHER" id="PTHR48106:SF8">
    <property type="entry name" value="OS02G0805600 PROTEIN"/>
    <property type="match status" value="1"/>
</dbReference>
<dbReference type="SUPFAM" id="SSF50129">
    <property type="entry name" value="GroES-like"/>
    <property type="match status" value="1"/>
</dbReference>
<dbReference type="EMBL" id="JAGQFT010000051">
    <property type="protein sequence ID" value="MBR0562440.1"/>
    <property type="molecule type" value="Genomic_DNA"/>
</dbReference>
<keyword evidence="1" id="KW-0521">NADP</keyword>
<dbReference type="Proteomes" id="UP000675747">
    <property type="component" value="Unassembled WGS sequence"/>
</dbReference>
<dbReference type="SUPFAM" id="SSF51735">
    <property type="entry name" value="NAD(P)-binding Rossmann-fold domains"/>
    <property type="match status" value="1"/>
</dbReference>
<dbReference type="Gene3D" id="3.40.50.720">
    <property type="entry name" value="NAD(P)-binding Rossmann-like Domain"/>
    <property type="match status" value="1"/>
</dbReference>
<dbReference type="InterPro" id="IPR036291">
    <property type="entry name" value="NAD(P)-bd_dom_sf"/>
</dbReference>
<dbReference type="SMART" id="SM00829">
    <property type="entry name" value="PKS_ER"/>
    <property type="match status" value="1"/>
</dbReference>
<dbReference type="InterPro" id="IPR014189">
    <property type="entry name" value="Quinone_OxRdtase_PIG3"/>
</dbReference>
<keyword evidence="2" id="KW-0560">Oxidoreductase</keyword>
<reference evidence="5 6" key="1">
    <citation type="journal article" date="2021" name="Microbiol. Resour. Announc.">
        <title>Draft Genome Sequence of Coralloluteibacterium stylophorae LMG 29479T.</title>
        <authorList>
            <person name="Karlyshev A.V."/>
            <person name="Kudryashova E.B."/>
            <person name="Ariskina E.V."/>
            <person name="Conroy A.P."/>
            <person name="Abidueva E.Y."/>
        </authorList>
    </citation>
    <scope>NUCLEOTIDE SEQUENCE [LARGE SCALE GENOMIC DNA]</scope>
    <source>
        <strain evidence="5 6">LMG 29479</strain>
    </source>
</reference>
<dbReference type="InterPro" id="IPR020843">
    <property type="entry name" value="ER"/>
</dbReference>
<organism evidence="4">
    <name type="scientific">Coralloluteibacterium stylophorae</name>
    <dbReference type="NCBI Taxonomy" id="1776034"/>
    <lineage>
        <taxon>Bacteria</taxon>
        <taxon>Pseudomonadati</taxon>
        <taxon>Pseudomonadota</taxon>
        <taxon>Gammaproteobacteria</taxon>
        <taxon>Lysobacterales</taxon>
        <taxon>Lysobacteraceae</taxon>
        <taxon>Coralloluteibacterium</taxon>
    </lineage>
</organism>
<dbReference type="RefSeq" id="WP_211926381.1">
    <property type="nucleotide sequence ID" value="NZ_JAGQFT020000001.1"/>
</dbReference>
<evidence type="ECO:0000256" key="2">
    <source>
        <dbReference type="ARBA" id="ARBA00023002"/>
    </source>
</evidence>
<evidence type="ECO:0000313" key="6">
    <source>
        <dbReference type="Proteomes" id="UP000675747"/>
    </source>
</evidence>
<gene>
    <name evidence="5" type="ORF">KB893_000495</name>
    <name evidence="4" type="ORF">KB893_07925</name>
</gene>
<proteinExistence type="predicted"/>
<evidence type="ECO:0000313" key="4">
    <source>
        <dbReference type="EMBL" id="MBR0562440.1"/>
    </source>
</evidence>
<sequence>MRYITHGKGGDPDVLQIAEMPRPAVRAGEVLVEVAYAGVNRPDVQQRKGLYPPPPGASPVLGLEISGTVVALGEGVDRWTVGDRVCALTPGGGYAEFCAVPAAHCLPVPDGVGMDEAAAVPENAFTVWHNVFERGRLRAGETLLVHGGSSGIGTTAIQLASAFGATVYATVGNGEKAAACLRLGADHAIVYRDEDFEPAVRRLTDGRGVDVVLDMVGAAYTARNLDALALEGRLVQIATMEGREAEIDLARIMTRRLTLTGSTLRPQSVEAKAGIAAALLEHVWPLLAEGRYRPPLHATYPMHRADEAHALMESSTHIGKILIQIAGA</sequence>
<dbReference type="InterPro" id="IPR011032">
    <property type="entry name" value="GroES-like_sf"/>
</dbReference>
<dbReference type="CDD" id="cd05276">
    <property type="entry name" value="p53_inducible_oxidoreductase"/>
    <property type="match status" value="1"/>
</dbReference>
<evidence type="ECO:0000256" key="1">
    <source>
        <dbReference type="ARBA" id="ARBA00022857"/>
    </source>
</evidence>
<dbReference type="InterPro" id="IPR013154">
    <property type="entry name" value="ADH-like_N"/>
</dbReference>
<protein>
    <submittedName>
        <fullName evidence="4">NAD(P)H-quinone oxidoreductase</fullName>
    </submittedName>
</protein>
<comment type="caution">
    <text evidence="4">The sequence shown here is derived from an EMBL/GenBank/DDBJ whole genome shotgun (WGS) entry which is preliminary data.</text>
</comment>
<dbReference type="EMBL" id="JAGQFT020000001">
    <property type="protein sequence ID" value="MBS7455615.1"/>
    <property type="molecule type" value="Genomic_DNA"/>
</dbReference>
<dbReference type="GO" id="GO:0070402">
    <property type="term" value="F:NADPH binding"/>
    <property type="evidence" value="ECO:0007669"/>
    <property type="project" value="TreeGrafter"/>
</dbReference>
<dbReference type="Pfam" id="PF00107">
    <property type="entry name" value="ADH_zinc_N"/>
    <property type="match status" value="1"/>
</dbReference>
<feature type="domain" description="Enoyl reductase (ER)" evidence="3">
    <location>
        <begin position="10"/>
        <end position="323"/>
    </location>
</feature>
<dbReference type="PANTHER" id="PTHR48106">
    <property type="entry name" value="QUINONE OXIDOREDUCTASE PIG3-RELATED"/>
    <property type="match status" value="1"/>
</dbReference>
<reference evidence="4" key="2">
    <citation type="submission" date="2021-04" db="EMBL/GenBank/DDBJ databases">
        <authorList>
            <person name="Karlyshev A.V."/>
        </authorList>
    </citation>
    <scope>NUCLEOTIDE SEQUENCE</scope>
    <source>
        <strain evidence="4">LMG 29479</strain>
    </source>
</reference>
<dbReference type="Pfam" id="PF08240">
    <property type="entry name" value="ADH_N"/>
    <property type="match status" value="1"/>
</dbReference>